<dbReference type="PANTHER" id="PTHR11527">
    <property type="entry name" value="HEAT-SHOCK PROTEIN 20 FAMILY MEMBER"/>
    <property type="match status" value="1"/>
</dbReference>
<dbReference type="OrthoDB" id="1431247at2759"/>
<protein>
    <recommendedName>
        <fullName evidence="5">SHSP domain-containing protein</fullName>
    </recommendedName>
</protein>
<dbReference type="InterPro" id="IPR031107">
    <property type="entry name" value="Small_HSP"/>
</dbReference>
<dbReference type="SUPFAM" id="SSF49764">
    <property type="entry name" value="HSP20-like chaperones"/>
    <property type="match status" value="1"/>
</dbReference>
<feature type="region of interest" description="Disordered" evidence="4">
    <location>
        <begin position="165"/>
        <end position="190"/>
    </location>
</feature>
<evidence type="ECO:0000256" key="1">
    <source>
        <dbReference type="ARBA" id="ARBA00023016"/>
    </source>
</evidence>
<organism evidence="6 7">
    <name type="scientific">Trichomonascus ciferrii</name>
    <dbReference type="NCBI Taxonomy" id="44093"/>
    <lineage>
        <taxon>Eukaryota</taxon>
        <taxon>Fungi</taxon>
        <taxon>Dikarya</taxon>
        <taxon>Ascomycota</taxon>
        <taxon>Saccharomycotina</taxon>
        <taxon>Dipodascomycetes</taxon>
        <taxon>Dipodascales</taxon>
        <taxon>Trichomonascaceae</taxon>
        <taxon>Trichomonascus</taxon>
        <taxon>Trichomonascus ciferrii complex</taxon>
    </lineage>
</organism>
<accession>A0A642VD57</accession>
<comment type="similarity">
    <text evidence="2 3">Belongs to the small heat shock protein (HSP20) family.</text>
</comment>
<keyword evidence="7" id="KW-1185">Reference proteome</keyword>
<dbReference type="Proteomes" id="UP000761534">
    <property type="component" value="Unassembled WGS sequence"/>
</dbReference>
<evidence type="ECO:0000259" key="5">
    <source>
        <dbReference type="PROSITE" id="PS01031"/>
    </source>
</evidence>
<evidence type="ECO:0000313" key="6">
    <source>
        <dbReference type="EMBL" id="KAA8917317.1"/>
    </source>
</evidence>
<sequence>MSFGRYYNPFYDFFDTFTDFDDFFPHPHRAIEGTGGDRGKKENQQVARPNAGTGGQLRRGNNWFNMSPQIDLYDKPDRYEVVASVPGTSIENLHIDFDPDTRVLTISGEDSDSASGSDDKQYIKWQERWSGKFERSISIPKEPKVLEDDIKASVNNGVLRISVPKQETKKSKPEKKKIKVDLEDVEDSGN</sequence>
<dbReference type="Pfam" id="PF00011">
    <property type="entry name" value="HSP20"/>
    <property type="match status" value="1"/>
</dbReference>
<evidence type="ECO:0000256" key="3">
    <source>
        <dbReference type="RuleBase" id="RU003616"/>
    </source>
</evidence>
<evidence type="ECO:0000256" key="4">
    <source>
        <dbReference type="SAM" id="MobiDB-lite"/>
    </source>
</evidence>
<dbReference type="VEuPathDB" id="FungiDB:TRICI_000533"/>
<comment type="caution">
    <text evidence="6">The sequence shown here is derived from an EMBL/GenBank/DDBJ whole genome shotgun (WGS) entry which is preliminary data.</text>
</comment>
<dbReference type="InterPro" id="IPR002068">
    <property type="entry name" value="A-crystallin/Hsp20_dom"/>
</dbReference>
<dbReference type="CDD" id="cd06464">
    <property type="entry name" value="ACD_sHsps-like"/>
    <property type="match status" value="1"/>
</dbReference>
<gene>
    <name evidence="6" type="ORF">TRICI_000533</name>
</gene>
<feature type="domain" description="SHSP" evidence="5">
    <location>
        <begin position="61"/>
        <end position="181"/>
    </location>
</feature>
<evidence type="ECO:0000256" key="2">
    <source>
        <dbReference type="PROSITE-ProRule" id="PRU00285"/>
    </source>
</evidence>
<dbReference type="AlphaFoldDB" id="A0A642VD57"/>
<dbReference type="InterPro" id="IPR008978">
    <property type="entry name" value="HSP20-like_chaperone"/>
</dbReference>
<dbReference type="Gene3D" id="2.60.40.790">
    <property type="match status" value="1"/>
</dbReference>
<proteinExistence type="inferred from homology"/>
<feature type="compositionally biased region" description="Basic and acidic residues" evidence="4">
    <location>
        <begin position="28"/>
        <end position="43"/>
    </location>
</feature>
<dbReference type="PROSITE" id="PS01031">
    <property type="entry name" value="SHSP"/>
    <property type="match status" value="1"/>
</dbReference>
<name>A0A642VD57_9ASCO</name>
<dbReference type="EMBL" id="SWFS01000046">
    <property type="protein sequence ID" value="KAA8917317.1"/>
    <property type="molecule type" value="Genomic_DNA"/>
</dbReference>
<evidence type="ECO:0000313" key="7">
    <source>
        <dbReference type="Proteomes" id="UP000761534"/>
    </source>
</evidence>
<reference evidence="6" key="1">
    <citation type="journal article" date="2019" name="G3 (Bethesda)">
        <title>Genome Assemblies of Two Rare Opportunistic Yeast Pathogens: Diutina rugosa (syn. Candida rugosa) and Trichomonascus ciferrii (syn. Candida ciferrii).</title>
        <authorList>
            <person name="Mixao V."/>
            <person name="Saus E."/>
            <person name="Hansen A.P."/>
            <person name="Lass-Florl C."/>
            <person name="Gabaldon T."/>
        </authorList>
    </citation>
    <scope>NUCLEOTIDE SEQUENCE</scope>
    <source>
        <strain evidence="6">CBS 4856</strain>
    </source>
</reference>
<keyword evidence="1" id="KW-0346">Stress response</keyword>
<feature type="region of interest" description="Disordered" evidence="4">
    <location>
        <begin position="28"/>
        <end position="59"/>
    </location>
</feature>